<keyword evidence="1" id="KW-0812">Transmembrane</keyword>
<gene>
    <name evidence="2" type="ORF">EDB81DRAFT_668897</name>
</gene>
<accession>A0A9P9ID80</accession>
<name>A0A9P9ID80_9HYPO</name>
<evidence type="ECO:0000313" key="3">
    <source>
        <dbReference type="Proteomes" id="UP000738349"/>
    </source>
</evidence>
<dbReference type="Proteomes" id="UP000738349">
    <property type="component" value="Unassembled WGS sequence"/>
</dbReference>
<evidence type="ECO:0000313" key="2">
    <source>
        <dbReference type="EMBL" id="KAH7115607.1"/>
    </source>
</evidence>
<comment type="caution">
    <text evidence="2">The sequence shown here is derived from an EMBL/GenBank/DDBJ whole genome shotgun (WGS) entry which is preliminary data.</text>
</comment>
<feature type="transmembrane region" description="Helical" evidence="1">
    <location>
        <begin position="129"/>
        <end position="149"/>
    </location>
</feature>
<organism evidence="2 3">
    <name type="scientific">Dactylonectria macrodidyma</name>
    <dbReference type="NCBI Taxonomy" id="307937"/>
    <lineage>
        <taxon>Eukaryota</taxon>
        <taxon>Fungi</taxon>
        <taxon>Dikarya</taxon>
        <taxon>Ascomycota</taxon>
        <taxon>Pezizomycotina</taxon>
        <taxon>Sordariomycetes</taxon>
        <taxon>Hypocreomycetidae</taxon>
        <taxon>Hypocreales</taxon>
        <taxon>Nectriaceae</taxon>
        <taxon>Dactylonectria</taxon>
    </lineage>
</organism>
<sequence length="192" mass="21159">MSSRKQKQQKEDGVNLSDQADGLPRIASLSRYNTMIIQSHEVPNTYNLIAAVSNWLFLAGFVFFPGTFTSLGHTSALADSAAGRAVQHAVDNIPLLCIGVLSSLLGGAGICWVWWNLRDNYIWLVDRVFLPSVFNSVIALVLSLVNIYTAQNGHWSVTAIVTVCIVGVCVTVMGSMLLVHELWFLRKLRQLP</sequence>
<evidence type="ECO:0000256" key="1">
    <source>
        <dbReference type="SAM" id="Phobius"/>
    </source>
</evidence>
<dbReference type="OrthoDB" id="3254104at2759"/>
<keyword evidence="1" id="KW-1133">Transmembrane helix</keyword>
<dbReference type="EMBL" id="JAGMUV010000030">
    <property type="protein sequence ID" value="KAH7115607.1"/>
    <property type="molecule type" value="Genomic_DNA"/>
</dbReference>
<proteinExistence type="predicted"/>
<reference evidence="2" key="1">
    <citation type="journal article" date="2021" name="Nat. Commun.">
        <title>Genetic determinants of endophytism in the Arabidopsis root mycobiome.</title>
        <authorList>
            <person name="Mesny F."/>
            <person name="Miyauchi S."/>
            <person name="Thiergart T."/>
            <person name="Pickel B."/>
            <person name="Atanasova L."/>
            <person name="Karlsson M."/>
            <person name="Huettel B."/>
            <person name="Barry K.W."/>
            <person name="Haridas S."/>
            <person name="Chen C."/>
            <person name="Bauer D."/>
            <person name="Andreopoulos W."/>
            <person name="Pangilinan J."/>
            <person name="LaButti K."/>
            <person name="Riley R."/>
            <person name="Lipzen A."/>
            <person name="Clum A."/>
            <person name="Drula E."/>
            <person name="Henrissat B."/>
            <person name="Kohler A."/>
            <person name="Grigoriev I.V."/>
            <person name="Martin F.M."/>
            <person name="Hacquard S."/>
        </authorList>
    </citation>
    <scope>NUCLEOTIDE SEQUENCE</scope>
    <source>
        <strain evidence="2">MPI-CAGE-AT-0147</strain>
    </source>
</reference>
<feature type="transmembrane region" description="Helical" evidence="1">
    <location>
        <begin position="155"/>
        <end position="179"/>
    </location>
</feature>
<feature type="transmembrane region" description="Helical" evidence="1">
    <location>
        <begin position="93"/>
        <end position="117"/>
    </location>
</feature>
<protein>
    <submittedName>
        <fullName evidence="2">Uncharacterized protein</fullName>
    </submittedName>
</protein>
<keyword evidence="1" id="KW-0472">Membrane</keyword>
<dbReference type="AlphaFoldDB" id="A0A9P9ID80"/>
<keyword evidence="3" id="KW-1185">Reference proteome</keyword>